<name>A0A1Z1M8V6_9FLOR</name>
<evidence type="ECO:0000256" key="1">
    <source>
        <dbReference type="ARBA" id="ARBA00008563"/>
    </source>
</evidence>
<gene>
    <name evidence="7 9" type="primary">rpl21</name>
</gene>
<accession>A0A1Z1M8V6</accession>
<dbReference type="InterPro" id="IPR018258">
    <property type="entry name" value="Ribosomal_bL21_CS"/>
</dbReference>
<comment type="similarity">
    <text evidence="1 7 8">Belongs to the bacterial ribosomal protein bL21 family.</text>
</comment>
<dbReference type="GO" id="GO:0005762">
    <property type="term" value="C:mitochondrial large ribosomal subunit"/>
    <property type="evidence" value="ECO:0007669"/>
    <property type="project" value="TreeGrafter"/>
</dbReference>
<dbReference type="PROSITE" id="PS01169">
    <property type="entry name" value="RIBOSOMAL_L21"/>
    <property type="match status" value="1"/>
</dbReference>
<keyword evidence="3 7" id="KW-0699">rRNA-binding</keyword>
<evidence type="ECO:0000256" key="5">
    <source>
        <dbReference type="ARBA" id="ARBA00022980"/>
    </source>
</evidence>
<comment type="function">
    <text evidence="7 8">This protein binds to 23S rRNA.</text>
</comment>
<evidence type="ECO:0000256" key="8">
    <source>
        <dbReference type="RuleBase" id="RU000563"/>
    </source>
</evidence>
<dbReference type="Pfam" id="PF00829">
    <property type="entry name" value="Ribosomal_L21p"/>
    <property type="match status" value="1"/>
</dbReference>
<comment type="subcellular location">
    <subcellularLocation>
        <location evidence="7">Plastid</location>
        <location evidence="7">Chloroplast</location>
    </subcellularLocation>
</comment>
<sequence length="104" mass="11766">MTYAVVDIGGSQIILEPGRFYDVNYISSNPGDAIRFNRVLLFSQEGNFSIGKPCLQDVAIKAVVLKHLIGNKVNVFKVKPKKNNRISKGHRQRLTRIFVEDISY</sequence>
<dbReference type="NCBIfam" id="TIGR00061">
    <property type="entry name" value="L21"/>
    <property type="match status" value="1"/>
</dbReference>
<organism evidence="9">
    <name type="scientific">Polysiphonia sertularioides</name>
    <dbReference type="NCBI Taxonomy" id="945028"/>
    <lineage>
        <taxon>Eukaryota</taxon>
        <taxon>Rhodophyta</taxon>
        <taxon>Florideophyceae</taxon>
        <taxon>Rhodymeniophycidae</taxon>
        <taxon>Ceramiales</taxon>
        <taxon>Rhodomelaceae</taxon>
        <taxon>Polysiphonioideae</taxon>
        <taxon>Polysiphonia</taxon>
    </lineage>
</organism>
<dbReference type="RefSeq" id="YP_009393848.1">
    <property type="nucleotide sequence ID" value="NC_035270.1"/>
</dbReference>
<dbReference type="AlphaFoldDB" id="A0A1Z1M8V6"/>
<dbReference type="InterPro" id="IPR036164">
    <property type="entry name" value="bL21-like_sf"/>
</dbReference>
<keyword evidence="5 7" id="KW-0689">Ribosomal protein</keyword>
<evidence type="ECO:0000256" key="4">
    <source>
        <dbReference type="ARBA" id="ARBA00022884"/>
    </source>
</evidence>
<dbReference type="PANTHER" id="PTHR21349:SF7">
    <property type="entry name" value="LARGE RIBOSOMAL SUBUNIT PROTEIN BL21C"/>
    <property type="match status" value="1"/>
</dbReference>
<keyword evidence="4 7" id="KW-0694">RNA-binding</keyword>
<evidence type="ECO:0000256" key="2">
    <source>
        <dbReference type="ARBA" id="ARBA00022640"/>
    </source>
</evidence>
<keyword evidence="9" id="KW-0150">Chloroplast</keyword>
<evidence type="ECO:0000313" key="9">
    <source>
        <dbReference type="EMBL" id="ARW62410.1"/>
    </source>
</evidence>
<dbReference type="EMBL" id="MF101423">
    <property type="protein sequence ID" value="ARW62410.1"/>
    <property type="molecule type" value="Genomic_DNA"/>
</dbReference>
<dbReference type="HAMAP" id="MF_01363">
    <property type="entry name" value="Ribosomal_bL21"/>
    <property type="match status" value="1"/>
</dbReference>
<geneLocation type="chloroplast" evidence="9"/>
<protein>
    <recommendedName>
        <fullName evidence="7">Large ribosomal subunit protein bL21c</fullName>
    </recommendedName>
</protein>
<keyword evidence="2 9" id="KW-0934">Plastid</keyword>
<dbReference type="PANTHER" id="PTHR21349">
    <property type="entry name" value="50S RIBOSOMAL PROTEIN L21"/>
    <property type="match status" value="1"/>
</dbReference>
<dbReference type="GO" id="GO:0006412">
    <property type="term" value="P:translation"/>
    <property type="evidence" value="ECO:0007669"/>
    <property type="project" value="UniProtKB-UniRule"/>
</dbReference>
<reference evidence="9" key="1">
    <citation type="journal article" date="2017" name="J. Phycol.">
        <title>Analysis of chloroplast genomes and a supermatrix inform reclassification of the Rhodomelaceae (Rhodophyta).</title>
        <authorList>
            <person name="Diaz-Tapia P."/>
            <person name="Maggs C.A."/>
            <person name="West J.A."/>
            <person name="Verbruggen H."/>
        </authorList>
    </citation>
    <scope>NUCLEOTIDE SEQUENCE</scope>
    <source>
        <strain evidence="9">PD0863</strain>
    </source>
</reference>
<evidence type="ECO:0000256" key="7">
    <source>
        <dbReference type="HAMAP-Rule" id="MF_01363"/>
    </source>
</evidence>
<dbReference type="SUPFAM" id="SSF141091">
    <property type="entry name" value="L21p-like"/>
    <property type="match status" value="1"/>
</dbReference>
<evidence type="ECO:0000256" key="6">
    <source>
        <dbReference type="ARBA" id="ARBA00023274"/>
    </source>
</evidence>
<dbReference type="GeneID" id="33355611"/>
<dbReference type="GO" id="GO:0009507">
    <property type="term" value="C:chloroplast"/>
    <property type="evidence" value="ECO:0007669"/>
    <property type="project" value="UniProtKB-SubCell"/>
</dbReference>
<dbReference type="GO" id="GO:0019843">
    <property type="term" value="F:rRNA binding"/>
    <property type="evidence" value="ECO:0007669"/>
    <property type="project" value="UniProtKB-UniRule"/>
</dbReference>
<dbReference type="InterPro" id="IPR028909">
    <property type="entry name" value="bL21-like"/>
</dbReference>
<comment type="subunit">
    <text evidence="7 8">Part of the 50S ribosomal subunit.</text>
</comment>
<keyword evidence="6 7" id="KW-0687">Ribonucleoprotein</keyword>
<dbReference type="GO" id="GO:0003735">
    <property type="term" value="F:structural constituent of ribosome"/>
    <property type="evidence" value="ECO:0007669"/>
    <property type="project" value="InterPro"/>
</dbReference>
<evidence type="ECO:0000256" key="3">
    <source>
        <dbReference type="ARBA" id="ARBA00022730"/>
    </source>
</evidence>
<dbReference type="InterPro" id="IPR001787">
    <property type="entry name" value="Ribosomal_bL21"/>
</dbReference>
<proteinExistence type="inferred from homology"/>